<evidence type="ECO:0008006" key="4">
    <source>
        <dbReference type="Google" id="ProtNLM"/>
    </source>
</evidence>
<accession>A0A510WJW0</accession>
<dbReference type="EMBL" id="BJUG01000014">
    <property type="protein sequence ID" value="GEK38005.1"/>
    <property type="molecule type" value="Genomic_DNA"/>
</dbReference>
<gene>
    <name evidence="2" type="ORF">ETH01_22920</name>
</gene>
<feature type="chain" id="PRO_5021928170" description="WxL domain-containing protein" evidence="1">
    <location>
        <begin position="31"/>
        <end position="67"/>
    </location>
</feature>
<evidence type="ECO:0000313" key="3">
    <source>
        <dbReference type="Proteomes" id="UP000321361"/>
    </source>
</evidence>
<feature type="signal peptide" evidence="1">
    <location>
        <begin position="1"/>
        <end position="30"/>
    </location>
</feature>
<dbReference type="Proteomes" id="UP000321361">
    <property type="component" value="Unassembled WGS sequence"/>
</dbReference>
<reference evidence="2 3" key="1">
    <citation type="submission" date="2019-07" db="EMBL/GenBank/DDBJ databases">
        <title>Whole genome shotgun sequence of Enterococcus thailandicus NBRC 101867.</title>
        <authorList>
            <person name="Hosoyama A."/>
            <person name="Uohara A."/>
            <person name="Ohji S."/>
            <person name="Ichikawa N."/>
        </authorList>
    </citation>
    <scope>NUCLEOTIDE SEQUENCE [LARGE SCALE GENOMIC DNA]</scope>
    <source>
        <strain evidence="2 3">NBRC 101867</strain>
    </source>
</reference>
<dbReference type="AlphaFoldDB" id="A0A510WJW0"/>
<sequence>MKKIIKNTKFKLESAVIALGTLFITDPVFAATDPQAKLVQAGNTINGLSLKNLRFNTFVVLASLQVE</sequence>
<evidence type="ECO:0000313" key="2">
    <source>
        <dbReference type="EMBL" id="GEK38005.1"/>
    </source>
</evidence>
<comment type="caution">
    <text evidence="2">The sequence shown here is derived from an EMBL/GenBank/DDBJ whole genome shotgun (WGS) entry which is preliminary data.</text>
</comment>
<protein>
    <recommendedName>
        <fullName evidence="4">WxL domain-containing protein</fullName>
    </recommendedName>
</protein>
<proteinExistence type="predicted"/>
<name>A0A510WJW0_ENTTH</name>
<organism evidence="2 3">
    <name type="scientific">Enterococcus thailandicus</name>
    <dbReference type="NCBI Taxonomy" id="417368"/>
    <lineage>
        <taxon>Bacteria</taxon>
        <taxon>Bacillati</taxon>
        <taxon>Bacillota</taxon>
        <taxon>Bacilli</taxon>
        <taxon>Lactobacillales</taxon>
        <taxon>Enterococcaceae</taxon>
        <taxon>Enterococcus</taxon>
    </lineage>
</organism>
<evidence type="ECO:0000256" key="1">
    <source>
        <dbReference type="SAM" id="SignalP"/>
    </source>
</evidence>
<dbReference type="RefSeq" id="WP_146946529.1">
    <property type="nucleotide sequence ID" value="NZ_BJUG01000014.1"/>
</dbReference>
<keyword evidence="1" id="KW-0732">Signal</keyword>
<dbReference type="OrthoDB" id="2324354at2"/>